<evidence type="ECO:0000313" key="2">
    <source>
        <dbReference type="Proteomes" id="UP001239111"/>
    </source>
</evidence>
<comment type="caution">
    <text evidence="1">The sequence shown here is derived from an EMBL/GenBank/DDBJ whole genome shotgun (WGS) entry which is preliminary data.</text>
</comment>
<organism evidence="1 2">
    <name type="scientific">Eretmocerus hayati</name>
    <dbReference type="NCBI Taxonomy" id="131215"/>
    <lineage>
        <taxon>Eukaryota</taxon>
        <taxon>Metazoa</taxon>
        <taxon>Ecdysozoa</taxon>
        <taxon>Arthropoda</taxon>
        <taxon>Hexapoda</taxon>
        <taxon>Insecta</taxon>
        <taxon>Pterygota</taxon>
        <taxon>Neoptera</taxon>
        <taxon>Endopterygota</taxon>
        <taxon>Hymenoptera</taxon>
        <taxon>Apocrita</taxon>
        <taxon>Proctotrupomorpha</taxon>
        <taxon>Chalcidoidea</taxon>
        <taxon>Aphelinidae</taxon>
        <taxon>Aphelininae</taxon>
        <taxon>Eretmocerus</taxon>
    </lineage>
</organism>
<evidence type="ECO:0000313" key="1">
    <source>
        <dbReference type="EMBL" id="KAJ8669762.1"/>
    </source>
</evidence>
<keyword evidence="2" id="KW-1185">Reference proteome</keyword>
<sequence length="525" mass="58135">MEERVPVSNKTRNEDNNRLYIPQRWITIVTISFAILNGVSMRYCLAIALTKMVKQVDKKVKLADDDTCPDYYDNGPTFMKNPNETDQVVALFDWSEYTQGIILSSFYWTYFVSNIVGAIVIQRFGGKFTLACGMLTAAVFTLLTPASVEWAGPIGLIFARTFIGLGEGLAFPAANMVIAQWVPSNERSIAGAVMYAGSPFGIIFSMSISGIILQYSDSGWPVVFYFFGCAGMVSFLIICIFCYDKPSTSPFISHVEIEYLRDNLKNTHTNPPPTPWKNILTSSPVWALIIIMTGITWAFTIISTDMPKYMSGVLKFSSEDTGYFTSIPYVSMWIFTLIASFASDFLITTEKMSITHIRMIGITLSAMGPGIFIVLASYAGCNRLLFNIFLTICITLRGCTYCSIMVNVLDLTPNYAGTLMGLVNGVSTLAGILSPYLVGVFTPNQTLSEWRLIFWSVAIVCAVSTVIFLIFGSGDVQDWNDPSSSTKVNDNDEKNVRPEAHHQRGQEGVFKKPEVAYTVENPIGS</sequence>
<name>A0ACC2NHN1_9HYME</name>
<gene>
    <name evidence="1" type="ORF">QAD02_001021</name>
</gene>
<reference evidence="1" key="1">
    <citation type="submission" date="2023-04" db="EMBL/GenBank/DDBJ databases">
        <title>A chromosome-level genome assembly of the parasitoid wasp Eretmocerus hayati.</title>
        <authorList>
            <person name="Zhong Y."/>
            <person name="Liu S."/>
            <person name="Liu Y."/>
        </authorList>
    </citation>
    <scope>NUCLEOTIDE SEQUENCE</scope>
    <source>
        <strain evidence="1">ZJU_SS_LIU_2023</strain>
    </source>
</reference>
<dbReference type="EMBL" id="CM056743">
    <property type="protein sequence ID" value="KAJ8669762.1"/>
    <property type="molecule type" value="Genomic_DNA"/>
</dbReference>
<protein>
    <submittedName>
        <fullName evidence="1">Uncharacterized protein</fullName>
    </submittedName>
</protein>
<dbReference type="Proteomes" id="UP001239111">
    <property type="component" value="Chromosome 3"/>
</dbReference>
<proteinExistence type="predicted"/>
<accession>A0ACC2NHN1</accession>